<feature type="region of interest" description="Disordered" evidence="1">
    <location>
        <begin position="274"/>
        <end position="320"/>
    </location>
</feature>
<dbReference type="EMBL" id="JBJKFK010003334">
    <property type="protein sequence ID" value="KAL3310009.1"/>
    <property type="molecule type" value="Genomic_DNA"/>
</dbReference>
<feature type="compositionally biased region" description="Polar residues" evidence="1">
    <location>
        <begin position="308"/>
        <end position="319"/>
    </location>
</feature>
<evidence type="ECO:0000256" key="1">
    <source>
        <dbReference type="SAM" id="MobiDB-lite"/>
    </source>
</evidence>
<feature type="compositionally biased region" description="Pro residues" evidence="1">
    <location>
        <begin position="377"/>
        <end position="408"/>
    </location>
</feature>
<organism evidence="2 3">
    <name type="scientific">Cichlidogyrus casuarinus</name>
    <dbReference type="NCBI Taxonomy" id="1844966"/>
    <lineage>
        <taxon>Eukaryota</taxon>
        <taxon>Metazoa</taxon>
        <taxon>Spiralia</taxon>
        <taxon>Lophotrochozoa</taxon>
        <taxon>Platyhelminthes</taxon>
        <taxon>Monogenea</taxon>
        <taxon>Monopisthocotylea</taxon>
        <taxon>Dactylogyridea</taxon>
        <taxon>Ancyrocephalidae</taxon>
        <taxon>Cichlidogyrus</taxon>
    </lineage>
</organism>
<proteinExistence type="predicted"/>
<name>A0ABD2PRN9_9PLAT</name>
<comment type="caution">
    <text evidence="2">The sequence shown here is derived from an EMBL/GenBank/DDBJ whole genome shotgun (WGS) entry which is preliminary data.</text>
</comment>
<evidence type="ECO:0000313" key="2">
    <source>
        <dbReference type="EMBL" id="KAL3310009.1"/>
    </source>
</evidence>
<gene>
    <name evidence="2" type="ORF">Ciccas_011432</name>
</gene>
<feature type="compositionally biased region" description="Polar residues" evidence="1">
    <location>
        <begin position="279"/>
        <end position="298"/>
    </location>
</feature>
<keyword evidence="3" id="KW-1185">Reference proteome</keyword>
<evidence type="ECO:0000313" key="3">
    <source>
        <dbReference type="Proteomes" id="UP001626550"/>
    </source>
</evidence>
<dbReference type="AlphaFoldDB" id="A0ABD2PRN9"/>
<reference evidence="2 3" key="1">
    <citation type="submission" date="2024-11" db="EMBL/GenBank/DDBJ databases">
        <title>Adaptive evolution of stress response genes in parasites aligns with host niche diversity.</title>
        <authorList>
            <person name="Hahn C."/>
            <person name="Resl P."/>
        </authorList>
    </citation>
    <scope>NUCLEOTIDE SEQUENCE [LARGE SCALE GENOMIC DNA]</scope>
    <source>
        <strain evidence="2">EGGRZ-B1_66</strain>
        <tissue evidence="2">Body</tissue>
    </source>
</reference>
<accession>A0ABD2PRN9</accession>
<protein>
    <submittedName>
        <fullName evidence="2">Uncharacterized protein</fullName>
    </submittedName>
</protein>
<sequence>MLCPQLHQSLSLVPAAQNEELDLDPVNLNNLSTPPLKCFSEFALSKSAHESPVTSLRKFSNATSTGAVSEYTIIPQIHLRTPPSEFKDKTTAGKGGGGGNLSVEQQKNVLNEFNEIWLETEDPSKETAKRKTPTPTCSIHEETIQPVSNRQDLIGREVAKSEYHHSNNDTSFGISESYFKTSVQPVTELEFPGRAPQLTPIYDETAIESSSSLATELQQESSSRIYTAKFTPRREPMPGINDNQFESVMEELNDLGRTVERYKSRNRLAPVEFSIPSRDLNQTTSLPRQLRDSSSQSPKKARLMNGNGFHSLQRTSSLNRRPMEAAFDLPMEHLLSRSRKSASHGHIPVQTSEHEVEGGNFFALGASIPYITQVERTPPPSPPPQPPHPPVRYPTPEPPRPPTPPQQAPKPTVGPVHWCRGEKGGCAGVGGESISLPFAAFSCIHRELVSIENLSDFRSEKTIAATNGKSGTIADRLS</sequence>
<dbReference type="Proteomes" id="UP001626550">
    <property type="component" value="Unassembled WGS sequence"/>
</dbReference>
<feature type="region of interest" description="Disordered" evidence="1">
    <location>
        <begin position="82"/>
        <end position="101"/>
    </location>
</feature>
<feature type="region of interest" description="Disordered" evidence="1">
    <location>
        <begin position="373"/>
        <end position="413"/>
    </location>
</feature>